<proteinExistence type="predicted"/>
<dbReference type="WBParaSite" id="scf7180000417539.g1381">
    <property type="protein sequence ID" value="scf7180000417539.g1381"/>
    <property type="gene ID" value="scf7180000417539.g1381"/>
</dbReference>
<feature type="compositionally biased region" description="Acidic residues" evidence="1">
    <location>
        <begin position="457"/>
        <end position="481"/>
    </location>
</feature>
<dbReference type="Proteomes" id="UP000887560">
    <property type="component" value="Unplaced"/>
</dbReference>
<reference evidence="3" key="1">
    <citation type="submission" date="2022-11" db="UniProtKB">
        <authorList>
            <consortium name="WormBaseParasite"/>
        </authorList>
    </citation>
    <scope>IDENTIFICATION</scope>
</reference>
<protein>
    <submittedName>
        <fullName evidence="3">Uncharacterized protein</fullName>
    </submittedName>
</protein>
<evidence type="ECO:0000313" key="3">
    <source>
        <dbReference type="WBParaSite" id="scf7180000417539.g1381"/>
    </source>
</evidence>
<feature type="compositionally biased region" description="Basic and acidic residues" evidence="1">
    <location>
        <begin position="440"/>
        <end position="456"/>
    </location>
</feature>
<feature type="region of interest" description="Disordered" evidence="1">
    <location>
        <begin position="414"/>
        <end position="534"/>
    </location>
</feature>
<name>A0A915NJT3_9BILA</name>
<evidence type="ECO:0000313" key="2">
    <source>
        <dbReference type="Proteomes" id="UP000887560"/>
    </source>
</evidence>
<keyword evidence="2" id="KW-1185">Reference proteome</keyword>
<accession>A0A915NJT3</accession>
<evidence type="ECO:0000256" key="1">
    <source>
        <dbReference type="SAM" id="MobiDB-lite"/>
    </source>
</evidence>
<feature type="compositionally biased region" description="Acidic residues" evidence="1">
    <location>
        <begin position="501"/>
        <end position="510"/>
    </location>
</feature>
<organism evidence="2 3">
    <name type="scientific">Meloidogyne floridensis</name>
    <dbReference type="NCBI Taxonomy" id="298350"/>
    <lineage>
        <taxon>Eukaryota</taxon>
        <taxon>Metazoa</taxon>
        <taxon>Ecdysozoa</taxon>
        <taxon>Nematoda</taxon>
        <taxon>Chromadorea</taxon>
        <taxon>Rhabditida</taxon>
        <taxon>Tylenchina</taxon>
        <taxon>Tylenchomorpha</taxon>
        <taxon>Tylenchoidea</taxon>
        <taxon>Meloidogynidae</taxon>
        <taxon>Meloidogyninae</taxon>
        <taxon>Meloidogyne</taxon>
    </lineage>
</organism>
<feature type="compositionally biased region" description="Basic and acidic residues" evidence="1">
    <location>
        <begin position="489"/>
        <end position="500"/>
    </location>
</feature>
<dbReference type="AlphaFoldDB" id="A0A915NJT3"/>
<sequence>MSGKTNRIFDAMWNGRLNPYDLYRKCDKTDQNDLKQNKNKRFYPLLHNLILSRMASKNLLLENNLKTERISYGYSSPCIDDTPINTYMQSPEVFSFSLKNVESKNNNGIFANLIIQTSFFSSIRKHNLPINNKTATNFGLKFNKYNKIFADEELWENFEVAEAKYDESKNHTLTQLSNFSMRKLDKKQIGPDFLSYVAAKNMLIAFNDLSNKLLSFPNSEGNKKELFKRNNFDNWNIFKELFKTEFESLIPQISKDFNENDAEYLMEKFHNVLWRLDENINKMGKLFKMIFKNSYKDLQNISLLIFIHHLYYLALTEIKIEMATSHNFKFYTQYKWLMATLATIGSSIRDELKRKGNYGVISLILNPILKPIFKMDNRPVPPTPAQSPNSSIFSILIIFGLVTLLTANIYENGYNKPTPAPPSNNYYGYQGPPSGRKLPPPKEIESTTEEPTKAPTEEPENEGGENIDEGGVEEGTEEGGGTDEGTGGGKEEGTGGGKEEGAEEGPDEDTKEGPDAGPKEGGDEKDNEDDVENDPAPALGCWNCGDGWSCWKGTCYENCAGQWGGCGEGWECFHNSCLKKCGNGWGGCSSGYVCYIIILTMLFEILELPW</sequence>
<feature type="compositionally biased region" description="Basic and acidic residues" evidence="1">
    <location>
        <begin position="511"/>
        <end position="524"/>
    </location>
</feature>